<dbReference type="EC" id="3.1.4.3" evidence="2"/>
<dbReference type="InterPro" id="IPR008475">
    <property type="entry name" value="PLipase_C_C"/>
</dbReference>
<dbReference type="CDD" id="cd16014">
    <property type="entry name" value="PLC"/>
    <property type="match status" value="1"/>
</dbReference>
<evidence type="ECO:0000256" key="1">
    <source>
        <dbReference type="ARBA" id="ARBA00009717"/>
    </source>
</evidence>
<dbReference type="PROSITE" id="PS51318">
    <property type="entry name" value="TAT"/>
    <property type="match status" value="1"/>
</dbReference>
<protein>
    <recommendedName>
        <fullName evidence="2">phospholipase C</fullName>
        <ecNumber evidence="2">3.1.4.3</ecNumber>
    </recommendedName>
</protein>
<evidence type="ECO:0000313" key="6">
    <source>
        <dbReference type="Proteomes" id="UP000538666"/>
    </source>
</evidence>
<dbReference type="RefSeq" id="WP_082125963.1">
    <property type="nucleotide sequence ID" value="NZ_JACHEK010000002.1"/>
</dbReference>
<dbReference type="Pfam" id="PF05506">
    <property type="entry name" value="PLipase_C_C"/>
    <property type="match status" value="2"/>
</dbReference>
<name>A0A841JQ83_9BACT</name>
<gene>
    <name evidence="5" type="ORF">HNQ77_001254</name>
</gene>
<evidence type="ECO:0000256" key="2">
    <source>
        <dbReference type="ARBA" id="ARBA00012018"/>
    </source>
</evidence>
<accession>A0A841JQ83</accession>
<dbReference type="EMBL" id="JACHEK010000002">
    <property type="protein sequence ID" value="MBB6143310.1"/>
    <property type="molecule type" value="Genomic_DNA"/>
</dbReference>
<dbReference type="Pfam" id="PF04185">
    <property type="entry name" value="Phosphoesterase"/>
    <property type="match status" value="1"/>
</dbReference>
<evidence type="ECO:0000313" key="5">
    <source>
        <dbReference type="EMBL" id="MBB6143310.1"/>
    </source>
</evidence>
<organism evidence="5 6">
    <name type="scientific">Silvibacterium bohemicum</name>
    <dbReference type="NCBI Taxonomy" id="1577686"/>
    <lineage>
        <taxon>Bacteria</taxon>
        <taxon>Pseudomonadati</taxon>
        <taxon>Acidobacteriota</taxon>
        <taxon>Terriglobia</taxon>
        <taxon>Terriglobales</taxon>
        <taxon>Acidobacteriaceae</taxon>
        <taxon>Silvibacterium</taxon>
    </lineage>
</organism>
<evidence type="ECO:0000256" key="3">
    <source>
        <dbReference type="ARBA" id="ARBA00022801"/>
    </source>
</evidence>
<dbReference type="GO" id="GO:0034480">
    <property type="term" value="F:phosphatidylcholine phospholipase C activity"/>
    <property type="evidence" value="ECO:0007669"/>
    <property type="project" value="UniProtKB-EC"/>
</dbReference>
<reference evidence="5 6" key="1">
    <citation type="submission" date="2020-08" db="EMBL/GenBank/DDBJ databases">
        <title>Genomic Encyclopedia of Type Strains, Phase IV (KMG-IV): sequencing the most valuable type-strain genomes for metagenomic binning, comparative biology and taxonomic classification.</title>
        <authorList>
            <person name="Goeker M."/>
        </authorList>
    </citation>
    <scope>NUCLEOTIDE SEQUENCE [LARGE SCALE GENOMIC DNA]</scope>
    <source>
        <strain evidence="5 6">DSM 103733</strain>
    </source>
</reference>
<comment type="caution">
    <text evidence="5">The sequence shown here is derived from an EMBL/GenBank/DDBJ whole genome shotgun (WGS) entry which is preliminary data.</text>
</comment>
<dbReference type="InterPro" id="IPR006311">
    <property type="entry name" value="TAT_signal"/>
</dbReference>
<keyword evidence="6" id="KW-1185">Reference proteome</keyword>
<proteinExistence type="inferred from homology"/>
<dbReference type="PANTHER" id="PTHR31956:SF1">
    <property type="entry name" value="NON-SPECIFIC PHOSPHOLIPASE C1"/>
    <property type="match status" value="1"/>
</dbReference>
<dbReference type="OrthoDB" id="9770871at2"/>
<dbReference type="Proteomes" id="UP000538666">
    <property type="component" value="Unassembled WGS sequence"/>
</dbReference>
<dbReference type="InterPro" id="IPR017850">
    <property type="entry name" value="Alkaline_phosphatase_core_sf"/>
</dbReference>
<dbReference type="Gene3D" id="3.40.720.10">
    <property type="entry name" value="Alkaline Phosphatase, subunit A"/>
    <property type="match status" value="1"/>
</dbReference>
<feature type="domain" description="Bacterial phospholipase C C-terminal" evidence="4">
    <location>
        <begin position="520"/>
        <end position="612"/>
    </location>
</feature>
<evidence type="ECO:0000259" key="4">
    <source>
        <dbReference type="Pfam" id="PF05506"/>
    </source>
</evidence>
<dbReference type="InterPro" id="IPR017767">
    <property type="entry name" value="PC-PLC"/>
</dbReference>
<sequence>MTNTRRDFLRMAATAASASMMPMSIRKALAIPAHRVTGTIKDVEYVVILMQENRSFDHYFGSMHGVRGFNDPRPARLPDGKPLWYQPAVETKTKHYQSRGLSDDATHVLPFYINPQRTTEFQAGTDHGWSSGHLAWNHGHHNQWVNQKQDVITMGYLQRQDVSFHYALADAFTVCDAYHCSIHANTAPNRIYLWSGTIDARNAYGKKPNGPGLDERHHTNGYTWTTYPERLEAHGVSWKLYQGGSGEPDTPTDNYTDNSLEFFSQYQVQEGASPTGPLVTKGVTNRTLHEFRDDVTNNRLAQVNWIVAPYKYSEHPEASPTDGAYYINLVLDALTSNPEIWSKTVFILNYDENDGLFDHVLPPMPPNVLQGQAQNAVGLVSSDLADSLNDEFLDLDKYHEIKKPLIPGADPGGMQPIGLGPRLPMIIASPWTRGGWVCSEVFDHTSVLQFLEARFDIPEPNISKWRRSICGNLTSAFDFASRPSTEPVKFLAPKPLASDHQPYSVPVNQSMPRQEPGTRPARPLPYEISTHSRVESAGGVESTGGKVWIDFVNSGRAGMAFYAFNGSEPLTPPRRYTISAGDKLSDYWTLAEGKYDISLYGPNGYHSQFRGNHAESAHAEVELKYDSRSGDVRLLLNNAGPSACTLRVANAYAPDAAPRSFSIPAGGMLEDHWQLAASSGWFDLSVTSAEAPAFLRRYAGHVETGRPSTSDPAVFQEA</sequence>
<dbReference type="GO" id="GO:0016042">
    <property type="term" value="P:lipid catabolic process"/>
    <property type="evidence" value="ECO:0007669"/>
    <property type="project" value="InterPro"/>
</dbReference>
<dbReference type="InterPro" id="IPR007312">
    <property type="entry name" value="Phosphoesterase"/>
</dbReference>
<comment type="similarity">
    <text evidence="1">Belongs to the bacterial phospholipase C family.</text>
</comment>
<dbReference type="PANTHER" id="PTHR31956">
    <property type="entry name" value="NON-SPECIFIC PHOSPHOLIPASE C4-RELATED"/>
    <property type="match status" value="1"/>
</dbReference>
<dbReference type="NCBIfam" id="TIGR03396">
    <property type="entry name" value="PC_PLC"/>
    <property type="match status" value="1"/>
</dbReference>
<keyword evidence="3 5" id="KW-0378">Hydrolase</keyword>
<dbReference type="AlphaFoldDB" id="A0A841JQ83"/>
<feature type="domain" description="Bacterial phospholipase C C-terminal" evidence="4">
    <location>
        <begin position="620"/>
        <end position="701"/>
    </location>
</feature>